<evidence type="ECO:0000313" key="2">
    <source>
        <dbReference type="EMBL" id="SDB87506.1"/>
    </source>
</evidence>
<organism evidence="2 3">
    <name type="scientific">Sanguibacter gelidistatuariae</name>
    <dbReference type="NCBI Taxonomy" id="1814289"/>
    <lineage>
        <taxon>Bacteria</taxon>
        <taxon>Bacillati</taxon>
        <taxon>Actinomycetota</taxon>
        <taxon>Actinomycetes</taxon>
        <taxon>Micrococcales</taxon>
        <taxon>Sanguibacteraceae</taxon>
        <taxon>Sanguibacter</taxon>
    </lineage>
</organism>
<gene>
    <name evidence="2" type="ORF">SAMN05216410_0608</name>
</gene>
<evidence type="ECO:0000256" key="1">
    <source>
        <dbReference type="SAM" id="SignalP"/>
    </source>
</evidence>
<dbReference type="Proteomes" id="UP000199039">
    <property type="component" value="Unassembled WGS sequence"/>
</dbReference>
<evidence type="ECO:0000313" key="3">
    <source>
        <dbReference type="Proteomes" id="UP000199039"/>
    </source>
</evidence>
<dbReference type="EMBL" id="FMYH01000001">
    <property type="protein sequence ID" value="SDB87506.1"/>
    <property type="molecule type" value="Genomic_DNA"/>
</dbReference>
<sequence>MTSKTTRLATASLLAIALPLATGSVAFADTVERQDTLVQVRSQADVVSRDITSAVTHTSVLPAALRAQTRNAIASTQAATSTAKRALRAVDAAEPFSAWSTEDSLNDARTALDAASAELRYVTASVAGIDAGVSTALLALQHDLDVLRGTTADA</sequence>
<proteinExistence type="predicted"/>
<reference evidence="2 3" key="1">
    <citation type="submission" date="2016-09" db="EMBL/GenBank/DDBJ databases">
        <authorList>
            <person name="Capua I."/>
            <person name="De Benedictis P."/>
            <person name="Joannis T."/>
            <person name="Lombin L.H."/>
            <person name="Cattoli G."/>
        </authorList>
    </citation>
    <scope>NUCLEOTIDE SEQUENCE [LARGE SCALE GENOMIC DNA]</scope>
    <source>
        <strain evidence="2 3">ISLP-3</strain>
    </source>
</reference>
<accession>A0A1G6H273</accession>
<name>A0A1G6H273_9MICO</name>
<feature type="chain" id="PRO_5011620215" evidence="1">
    <location>
        <begin position="29"/>
        <end position="154"/>
    </location>
</feature>
<dbReference type="RefSeq" id="WP_093180679.1">
    <property type="nucleotide sequence ID" value="NZ_FMYH01000001.1"/>
</dbReference>
<feature type="signal peptide" evidence="1">
    <location>
        <begin position="1"/>
        <end position="28"/>
    </location>
</feature>
<dbReference type="AlphaFoldDB" id="A0A1G6H273"/>
<keyword evidence="1" id="KW-0732">Signal</keyword>
<keyword evidence="3" id="KW-1185">Reference proteome</keyword>
<protein>
    <submittedName>
        <fullName evidence="2">Uncharacterized protein</fullName>
    </submittedName>
</protein>